<dbReference type="OrthoDB" id="3388622at2"/>
<name>A0A4Q7Z9N0_9ACTN</name>
<comment type="caution">
    <text evidence="1">The sequence shown here is derived from an EMBL/GenBank/DDBJ whole genome shotgun (WGS) entry which is preliminary data.</text>
</comment>
<dbReference type="SUPFAM" id="SSF88723">
    <property type="entry name" value="PIN domain-like"/>
    <property type="match status" value="1"/>
</dbReference>
<dbReference type="RefSeq" id="WP_130513781.1">
    <property type="nucleotide sequence ID" value="NZ_SHKY01000002.1"/>
</dbReference>
<organism evidence="1 2">
    <name type="scientific">Krasilnikovia cinnamomea</name>
    <dbReference type="NCBI Taxonomy" id="349313"/>
    <lineage>
        <taxon>Bacteria</taxon>
        <taxon>Bacillati</taxon>
        <taxon>Actinomycetota</taxon>
        <taxon>Actinomycetes</taxon>
        <taxon>Micromonosporales</taxon>
        <taxon>Micromonosporaceae</taxon>
        <taxon>Krasilnikovia</taxon>
    </lineage>
</organism>
<protein>
    <recommendedName>
        <fullName evidence="3">PIN domain-containing protein</fullName>
    </recommendedName>
</protein>
<evidence type="ECO:0008006" key="3">
    <source>
        <dbReference type="Google" id="ProtNLM"/>
    </source>
</evidence>
<evidence type="ECO:0000313" key="2">
    <source>
        <dbReference type="Proteomes" id="UP000292564"/>
    </source>
</evidence>
<evidence type="ECO:0000313" key="1">
    <source>
        <dbReference type="EMBL" id="RZU46585.1"/>
    </source>
</evidence>
<keyword evidence="2" id="KW-1185">Reference proteome</keyword>
<gene>
    <name evidence="1" type="ORF">EV385_6660</name>
</gene>
<dbReference type="EMBL" id="SHKY01000002">
    <property type="protein sequence ID" value="RZU46585.1"/>
    <property type="molecule type" value="Genomic_DNA"/>
</dbReference>
<dbReference type="AlphaFoldDB" id="A0A4Q7Z9N0"/>
<sequence>MTDRPVQLVLDTSAILDYCRGSLPVGELLVEIDAEGGAVALPLLCLVEAAHVHPADEHWLDMLVQHPATEVVGVEAELWKMLAAIRNTVGRVDAASAALMALDYDVDVATRTPRLYAGLGGGGFVLPLED</sequence>
<dbReference type="InterPro" id="IPR029060">
    <property type="entry name" value="PIN-like_dom_sf"/>
</dbReference>
<accession>A0A4Q7Z9N0</accession>
<dbReference type="Proteomes" id="UP000292564">
    <property type="component" value="Unassembled WGS sequence"/>
</dbReference>
<proteinExistence type="predicted"/>
<reference evidence="1 2" key="1">
    <citation type="submission" date="2019-02" db="EMBL/GenBank/DDBJ databases">
        <title>Sequencing the genomes of 1000 actinobacteria strains.</title>
        <authorList>
            <person name="Klenk H.-P."/>
        </authorList>
    </citation>
    <scope>NUCLEOTIDE SEQUENCE [LARGE SCALE GENOMIC DNA]</scope>
    <source>
        <strain evidence="1 2">DSM 45162</strain>
    </source>
</reference>